<dbReference type="PANTHER" id="PTHR43409">
    <property type="entry name" value="ANAEROBIC MAGNESIUM-PROTOPORPHYRIN IX MONOMETHYL ESTER CYCLASE-RELATED"/>
    <property type="match status" value="1"/>
</dbReference>
<dbReference type="CDD" id="cd01335">
    <property type="entry name" value="Radical_SAM"/>
    <property type="match status" value="1"/>
</dbReference>
<evidence type="ECO:0000256" key="4">
    <source>
        <dbReference type="ARBA" id="ARBA00023004"/>
    </source>
</evidence>
<reference evidence="7" key="1">
    <citation type="submission" date="2018-05" db="EMBL/GenBank/DDBJ databases">
        <authorList>
            <person name="Lanie J.A."/>
            <person name="Ng W.-L."/>
            <person name="Kazmierczak K.M."/>
            <person name="Andrzejewski T.M."/>
            <person name="Davidsen T.M."/>
            <person name="Wayne K.J."/>
            <person name="Tettelin H."/>
            <person name="Glass J.I."/>
            <person name="Rusch D."/>
            <person name="Podicherti R."/>
            <person name="Tsui H.-C.T."/>
            <person name="Winkler M.E."/>
        </authorList>
    </citation>
    <scope>NUCLEOTIDE SEQUENCE</scope>
</reference>
<dbReference type="SMART" id="SM00729">
    <property type="entry name" value="Elp3"/>
    <property type="match status" value="1"/>
</dbReference>
<gene>
    <name evidence="7" type="ORF">METZ01_LOCUS515651</name>
</gene>
<dbReference type="Gene3D" id="3.80.30.20">
    <property type="entry name" value="tm_1862 like domain"/>
    <property type="match status" value="1"/>
</dbReference>
<keyword evidence="2" id="KW-0949">S-adenosyl-L-methionine</keyword>
<dbReference type="GO" id="GO:0046872">
    <property type="term" value="F:metal ion binding"/>
    <property type="evidence" value="ECO:0007669"/>
    <property type="project" value="UniProtKB-KW"/>
</dbReference>
<name>A0A383F0W0_9ZZZZ</name>
<dbReference type="InterPro" id="IPR023404">
    <property type="entry name" value="rSAM_horseshoe"/>
</dbReference>
<proteinExistence type="predicted"/>
<dbReference type="InterPro" id="IPR051198">
    <property type="entry name" value="BchE-like"/>
</dbReference>
<dbReference type="GO" id="GO:0051536">
    <property type="term" value="F:iron-sulfur cluster binding"/>
    <property type="evidence" value="ECO:0007669"/>
    <property type="project" value="UniProtKB-KW"/>
</dbReference>
<dbReference type="PANTHER" id="PTHR43409:SF7">
    <property type="entry name" value="BLL1977 PROTEIN"/>
    <property type="match status" value="1"/>
</dbReference>
<dbReference type="InterPro" id="IPR006638">
    <property type="entry name" value="Elp3/MiaA/NifB-like_rSAM"/>
</dbReference>
<accession>A0A383F0W0</accession>
<dbReference type="PROSITE" id="PS51918">
    <property type="entry name" value="RADICAL_SAM"/>
    <property type="match status" value="1"/>
</dbReference>
<dbReference type="GO" id="GO:0005829">
    <property type="term" value="C:cytosol"/>
    <property type="evidence" value="ECO:0007669"/>
    <property type="project" value="TreeGrafter"/>
</dbReference>
<feature type="non-terminal residue" evidence="7">
    <location>
        <position position="228"/>
    </location>
</feature>
<evidence type="ECO:0000256" key="1">
    <source>
        <dbReference type="ARBA" id="ARBA00001966"/>
    </source>
</evidence>
<organism evidence="7">
    <name type="scientific">marine metagenome</name>
    <dbReference type="NCBI Taxonomy" id="408172"/>
    <lineage>
        <taxon>unclassified sequences</taxon>
        <taxon>metagenomes</taxon>
        <taxon>ecological metagenomes</taxon>
    </lineage>
</organism>
<evidence type="ECO:0000256" key="3">
    <source>
        <dbReference type="ARBA" id="ARBA00022723"/>
    </source>
</evidence>
<evidence type="ECO:0000313" key="7">
    <source>
        <dbReference type="EMBL" id="SVE62797.1"/>
    </source>
</evidence>
<protein>
    <recommendedName>
        <fullName evidence="6">Radical SAM core domain-containing protein</fullName>
    </recommendedName>
</protein>
<dbReference type="AlphaFoldDB" id="A0A383F0W0"/>
<dbReference type="SUPFAM" id="SSF102114">
    <property type="entry name" value="Radical SAM enzymes"/>
    <property type="match status" value="1"/>
</dbReference>
<feature type="domain" description="Radical SAM core" evidence="6">
    <location>
        <begin position="12"/>
        <end position="228"/>
    </location>
</feature>
<dbReference type="InterPro" id="IPR058240">
    <property type="entry name" value="rSAM_sf"/>
</dbReference>
<dbReference type="EMBL" id="UINC01230597">
    <property type="protein sequence ID" value="SVE62797.1"/>
    <property type="molecule type" value="Genomic_DNA"/>
</dbReference>
<evidence type="ECO:0000259" key="6">
    <source>
        <dbReference type="PROSITE" id="PS51918"/>
    </source>
</evidence>
<dbReference type="GO" id="GO:0003824">
    <property type="term" value="F:catalytic activity"/>
    <property type="evidence" value="ECO:0007669"/>
    <property type="project" value="InterPro"/>
</dbReference>
<keyword evidence="4" id="KW-0408">Iron</keyword>
<keyword evidence="3" id="KW-0479">Metal-binding</keyword>
<sequence>NQDSIPFPAWDLLPMADEYGVMTLRGCPFNCVFCMNPNGRVARKRSVDNVIEELEMLIEKFHPSSISFGDELFSIDMERSKELLTAMIEHNIHKHITWWAQTHVRFVDYDMFVLMKKANVAAIGLGIETGDEEKLKGMGKGTSLKMIMEARIAARKAKVPIQAFFVLGQPNESVESIKNTVDTAVKLNPDLPVFGIMTPYPGTEVSRLAALGQAGYNLVTTDWDEFNK</sequence>
<feature type="non-terminal residue" evidence="7">
    <location>
        <position position="1"/>
    </location>
</feature>
<dbReference type="InterPro" id="IPR007197">
    <property type="entry name" value="rSAM"/>
</dbReference>
<evidence type="ECO:0000256" key="5">
    <source>
        <dbReference type="ARBA" id="ARBA00023014"/>
    </source>
</evidence>
<evidence type="ECO:0000256" key="2">
    <source>
        <dbReference type="ARBA" id="ARBA00022691"/>
    </source>
</evidence>
<dbReference type="Pfam" id="PF04055">
    <property type="entry name" value="Radical_SAM"/>
    <property type="match status" value="1"/>
</dbReference>
<dbReference type="SFLD" id="SFLDG01082">
    <property type="entry name" value="B12-binding_domain_containing"/>
    <property type="match status" value="1"/>
</dbReference>
<comment type="cofactor">
    <cofactor evidence="1">
        <name>[4Fe-4S] cluster</name>
        <dbReference type="ChEBI" id="CHEBI:49883"/>
    </cofactor>
</comment>
<keyword evidence="5" id="KW-0411">Iron-sulfur</keyword>
<dbReference type="SFLD" id="SFLDS00029">
    <property type="entry name" value="Radical_SAM"/>
    <property type="match status" value="1"/>
</dbReference>